<comment type="pathway">
    <text evidence="13 15">Amino-acid biosynthesis; L-isoleucine biosynthesis; L-isoleucine from 2-oxobutanoate: step 3/4.</text>
</comment>
<dbReference type="GO" id="GO:0051537">
    <property type="term" value="F:2 iron, 2 sulfur cluster binding"/>
    <property type="evidence" value="ECO:0007669"/>
    <property type="project" value="UniProtKB-UniRule"/>
</dbReference>
<keyword evidence="7 15" id="KW-0408">Iron</keyword>
<comment type="catalytic activity">
    <reaction evidence="11">
        <text>(2R)-2,3-dihydroxy-3-methylbutanoate = 3-methyl-2-oxobutanoate + H2O</text>
        <dbReference type="Rhea" id="RHEA:24809"/>
        <dbReference type="ChEBI" id="CHEBI:11851"/>
        <dbReference type="ChEBI" id="CHEBI:15377"/>
        <dbReference type="ChEBI" id="CHEBI:49072"/>
        <dbReference type="EC" id="4.2.1.9"/>
    </reaction>
    <physiologicalReaction direction="left-to-right" evidence="11">
        <dbReference type="Rhea" id="RHEA:24810"/>
    </physiologicalReaction>
</comment>
<name>A0A167CIC1_9BACL</name>
<evidence type="ECO:0000259" key="17">
    <source>
        <dbReference type="Pfam" id="PF24877"/>
    </source>
</evidence>
<evidence type="ECO:0000256" key="5">
    <source>
        <dbReference type="ARBA" id="ARBA00022723"/>
    </source>
</evidence>
<keyword evidence="19" id="KW-1185">Reference proteome</keyword>
<dbReference type="UniPathway" id="UPA00047">
    <property type="reaction ID" value="UER00057"/>
</dbReference>
<dbReference type="InterPro" id="IPR020558">
    <property type="entry name" value="DiOHA_6PGluconate_deHydtase_CS"/>
</dbReference>
<comment type="catalytic activity">
    <reaction evidence="15">
        <text>(2R,3R)-2,3-dihydroxy-3-methylpentanoate = (S)-3-methyl-2-oxopentanoate + H2O</text>
        <dbReference type="Rhea" id="RHEA:27694"/>
        <dbReference type="ChEBI" id="CHEBI:15377"/>
        <dbReference type="ChEBI" id="CHEBI:35146"/>
        <dbReference type="ChEBI" id="CHEBI:49258"/>
        <dbReference type="EC" id="4.2.1.9"/>
    </reaction>
</comment>
<feature type="binding site" description="via carbamate group" evidence="15">
    <location>
        <position position="126"/>
    </location>
    <ligand>
        <name>Mg(2+)</name>
        <dbReference type="ChEBI" id="CHEBI:18420"/>
    </ligand>
</feature>
<proteinExistence type="inferred from homology"/>
<accession>A0A167CIC1</accession>
<keyword evidence="3 15" id="KW-0028">Amino-acid biosynthesis</keyword>
<dbReference type="GO" id="GO:0009099">
    <property type="term" value="P:L-valine biosynthetic process"/>
    <property type="evidence" value="ECO:0007669"/>
    <property type="project" value="UniProtKB-UniRule"/>
</dbReference>
<feature type="binding site" evidence="15">
    <location>
        <position position="125"/>
    </location>
    <ligand>
        <name>Mg(2+)</name>
        <dbReference type="ChEBI" id="CHEBI:18420"/>
    </ligand>
</feature>
<dbReference type="PANTHER" id="PTHR43661:SF3">
    <property type="entry name" value="D-XYLONATE DEHYDRATASE YAGF-RELATED"/>
    <property type="match status" value="1"/>
</dbReference>
<keyword evidence="4 15" id="KW-0001">2Fe-2S</keyword>
<dbReference type="SUPFAM" id="SSF143975">
    <property type="entry name" value="IlvD/EDD N-terminal domain-like"/>
    <property type="match status" value="1"/>
</dbReference>
<evidence type="ECO:0000256" key="1">
    <source>
        <dbReference type="ARBA" id="ARBA00001946"/>
    </source>
</evidence>
<dbReference type="GO" id="GO:0005829">
    <property type="term" value="C:cytosol"/>
    <property type="evidence" value="ECO:0007669"/>
    <property type="project" value="TreeGrafter"/>
</dbReference>
<dbReference type="GO" id="GO:0004160">
    <property type="term" value="F:dihydroxy-acid dehydratase activity"/>
    <property type="evidence" value="ECO:0007669"/>
    <property type="project" value="UniProtKB-UniRule"/>
</dbReference>
<comment type="caution">
    <text evidence="15">Lacks conserved residue(s) required for the propagation of feature annotation.</text>
</comment>
<dbReference type="InterPro" id="IPR004404">
    <property type="entry name" value="DihydroxyA_deHydtase"/>
</dbReference>
<dbReference type="GO" id="GO:0000287">
    <property type="term" value="F:magnesium ion binding"/>
    <property type="evidence" value="ECO:0007669"/>
    <property type="project" value="UniProtKB-UniRule"/>
</dbReference>
<evidence type="ECO:0000256" key="13">
    <source>
        <dbReference type="ARBA" id="ARBA00029437"/>
    </source>
</evidence>
<dbReference type="InterPro" id="IPR042096">
    <property type="entry name" value="Dihydro-acid_dehy_C"/>
</dbReference>
<dbReference type="EMBL" id="LSFN01000025">
    <property type="protein sequence ID" value="OAB73230.1"/>
    <property type="molecule type" value="Genomic_DNA"/>
</dbReference>
<dbReference type="PROSITE" id="PS00886">
    <property type="entry name" value="ILVD_EDD_1"/>
    <property type="match status" value="1"/>
</dbReference>
<keyword evidence="10 15" id="KW-0100">Branched-chain amino acid biosynthesis</keyword>
<evidence type="ECO:0000256" key="14">
    <source>
        <dbReference type="ARBA" id="ARBA00029490"/>
    </source>
</evidence>
<gene>
    <name evidence="15" type="primary">ilvD</name>
    <name evidence="18" type="ORF">PNBC_14140</name>
</gene>
<evidence type="ECO:0000256" key="10">
    <source>
        <dbReference type="ARBA" id="ARBA00023304"/>
    </source>
</evidence>
<organism evidence="18 19">
    <name type="scientific">Paenibacillus crassostreae</name>
    <dbReference type="NCBI Taxonomy" id="1763538"/>
    <lineage>
        <taxon>Bacteria</taxon>
        <taxon>Bacillati</taxon>
        <taxon>Bacillota</taxon>
        <taxon>Bacilli</taxon>
        <taxon>Bacillales</taxon>
        <taxon>Paenibacillaceae</taxon>
        <taxon>Paenibacillus</taxon>
    </lineage>
</organism>
<evidence type="ECO:0000256" key="2">
    <source>
        <dbReference type="ARBA" id="ARBA00006486"/>
    </source>
</evidence>
<evidence type="ECO:0000256" key="11">
    <source>
        <dbReference type="ARBA" id="ARBA00029304"/>
    </source>
</evidence>
<comment type="caution">
    <text evidence="18">The sequence shown here is derived from an EMBL/GenBank/DDBJ whole genome shotgun (WGS) entry which is preliminary data.</text>
</comment>
<evidence type="ECO:0000256" key="15">
    <source>
        <dbReference type="HAMAP-Rule" id="MF_00012"/>
    </source>
</evidence>
<sequence>MRPKKMRSDMIKKGFDRAPHRSLLRAAGVKEEDFGKPFIAVCNSYLDIVPGHIHLQEFGKIVKEAIREAGGVPFEFNTIGVDDGIAMGHIGMRYSLPSRDIIADSVETVVAAHWFDGMVCIPNCDKITPGMMMGALRVNIPTIFVSGGPMKAGKDSTGRSISLTSVFEGVGAHQAGTLSDEGLLELEQFGCPTCGSCSGMFTANSMNCLAEGLGLALPGNGTILAVAEERKDFVRQSATQLMELIKLDIKPRDIVTLDAIDNAFALDMAMGGSTNTVLHTLALAHEAGIDYPIERINEVANRVPHLAKLAPASDWHIEDLHNAGGVSAIIHELLKKPGAFNGDCISVSAKTLRENVEGCEIIDENVIHPLDNPHSERGGLAVLFGNLAPGGSIIKVGAVDASVGGYHKGPAICFDSQDEALYGIANGKVKEGHVVVIRYEGPKGGPGMPEMLAPTSQIVGMGLGAKVGLITDGRFSGASRGISIGHISPEAAEGGPIAFVEDGDIIELDLNNRTIQLEVDDAEFERRRANWKGFEPKVKTGLLARYSKLVTNASSGAVLKI</sequence>
<evidence type="ECO:0000256" key="6">
    <source>
        <dbReference type="ARBA" id="ARBA00022842"/>
    </source>
</evidence>
<dbReference type="Gene3D" id="3.50.30.80">
    <property type="entry name" value="IlvD/EDD C-terminal domain-like"/>
    <property type="match status" value="1"/>
</dbReference>
<comment type="similarity">
    <text evidence="2 15">Belongs to the IlvD/Edd family.</text>
</comment>
<feature type="active site" description="Proton acceptor" evidence="15">
    <location>
        <position position="476"/>
    </location>
</feature>
<dbReference type="OrthoDB" id="9807077at2"/>
<dbReference type="UniPathway" id="UPA00049">
    <property type="reaction ID" value="UER00061"/>
</dbReference>
<evidence type="ECO:0000313" key="19">
    <source>
        <dbReference type="Proteomes" id="UP000077134"/>
    </source>
</evidence>
<feature type="binding site" evidence="15">
    <location>
        <position position="83"/>
    </location>
    <ligand>
        <name>Mg(2+)</name>
        <dbReference type="ChEBI" id="CHEBI:18420"/>
    </ligand>
</feature>
<feature type="binding site" evidence="15">
    <location>
        <position position="450"/>
    </location>
    <ligand>
        <name>Mg(2+)</name>
        <dbReference type="ChEBI" id="CHEBI:18420"/>
    </ligand>
</feature>
<keyword evidence="9 15" id="KW-0456">Lyase</keyword>
<evidence type="ECO:0000256" key="4">
    <source>
        <dbReference type="ARBA" id="ARBA00022714"/>
    </source>
</evidence>
<dbReference type="InterPro" id="IPR037237">
    <property type="entry name" value="IlvD/EDD_N"/>
</dbReference>
<dbReference type="NCBIfam" id="NF002068">
    <property type="entry name" value="PRK00911.1"/>
    <property type="match status" value="1"/>
</dbReference>
<dbReference type="SUPFAM" id="SSF52016">
    <property type="entry name" value="LeuD/IlvD-like"/>
    <property type="match status" value="1"/>
</dbReference>
<protein>
    <recommendedName>
        <fullName evidence="14 15">Dihydroxy-acid dehydratase</fullName>
        <shortName evidence="15">DAD</shortName>
        <ecNumber evidence="14 15">4.2.1.9</ecNumber>
    </recommendedName>
</protein>
<feature type="modified residue" description="N6-carboxylysine" evidence="15">
    <location>
        <position position="126"/>
    </location>
</feature>
<keyword evidence="8 15" id="KW-0411">Iron-sulfur</keyword>
<dbReference type="InterPro" id="IPR056740">
    <property type="entry name" value="ILV_EDD_C"/>
</dbReference>
<evidence type="ECO:0000256" key="9">
    <source>
        <dbReference type="ARBA" id="ARBA00023239"/>
    </source>
</evidence>
<dbReference type="InterPro" id="IPR000581">
    <property type="entry name" value="ILV_EDD_N"/>
</dbReference>
<evidence type="ECO:0000256" key="8">
    <source>
        <dbReference type="ARBA" id="ARBA00023014"/>
    </source>
</evidence>
<dbReference type="HAMAP" id="MF_00012">
    <property type="entry name" value="IlvD"/>
    <property type="match status" value="1"/>
</dbReference>
<comment type="subunit">
    <text evidence="15">Homodimer.</text>
</comment>
<comment type="function">
    <text evidence="15">Functions in the biosynthesis of branched-chain amino acids. Catalyzes the dehydration of (2R,3R)-2,3-dihydroxy-3-methylpentanoate (2,3-dihydroxy-3-methylvalerate) into 2-oxo-3-methylpentanoate (2-oxo-3-methylvalerate) and of (2R)-2,3-dihydroxy-3-methylbutanoate (2,3-dihydroxyisovalerate) into 2-oxo-3-methylbutanoate (2-oxoisovalerate), the penultimate precursor to L-isoleucine and L-valine, respectively.</text>
</comment>
<dbReference type="Pfam" id="PF24877">
    <property type="entry name" value="ILV_EDD_C"/>
    <property type="match status" value="1"/>
</dbReference>
<comment type="pathway">
    <text evidence="12 15">Amino-acid biosynthesis; L-valine biosynthesis; L-valine from pyruvate: step 3/4.</text>
</comment>
<evidence type="ECO:0000259" key="16">
    <source>
        <dbReference type="Pfam" id="PF00920"/>
    </source>
</evidence>
<feature type="domain" description="Dihydroxy-acid/6-phosphogluconate dehydratase C-terminal" evidence="17">
    <location>
        <begin position="365"/>
        <end position="557"/>
    </location>
</feature>
<dbReference type="PANTHER" id="PTHR43661">
    <property type="entry name" value="D-XYLONATE DEHYDRATASE"/>
    <property type="match status" value="1"/>
</dbReference>
<dbReference type="EC" id="4.2.1.9" evidence="14 15"/>
<dbReference type="NCBIfam" id="TIGR00110">
    <property type="entry name" value="ilvD"/>
    <property type="match status" value="1"/>
</dbReference>
<dbReference type="PROSITE" id="PS00887">
    <property type="entry name" value="ILVD_EDD_2"/>
    <property type="match status" value="1"/>
</dbReference>
<dbReference type="FunFam" id="3.50.30.80:FF:000001">
    <property type="entry name" value="Dihydroxy-acid dehydratase"/>
    <property type="match status" value="1"/>
</dbReference>
<dbReference type="AlphaFoldDB" id="A0A167CIC1"/>
<dbReference type="KEGG" id="pcx:LPB68_06150"/>
<keyword evidence="6 15" id="KW-0460">Magnesium</keyword>
<dbReference type="STRING" id="1763538.LPB68_06150"/>
<dbReference type="GO" id="GO:0009097">
    <property type="term" value="P:isoleucine biosynthetic process"/>
    <property type="evidence" value="ECO:0007669"/>
    <property type="project" value="UniProtKB-UniRule"/>
</dbReference>
<comment type="cofactor">
    <cofactor evidence="15">
        <name>[2Fe-2S] cluster</name>
        <dbReference type="ChEBI" id="CHEBI:190135"/>
    </cofactor>
    <text evidence="15">Binds 1 [2Fe-2S] cluster per subunit. This cluster acts as a Lewis acid cofactor.</text>
</comment>
<evidence type="ECO:0000313" key="18">
    <source>
        <dbReference type="EMBL" id="OAB73230.1"/>
    </source>
</evidence>
<reference evidence="18 19" key="1">
    <citation type="submission" date="2016-02" db="EMBL/GenBank/DDBJ databases">
        <title>Paenibacillus sp. LPB0068, isolated from Crassostrea gigas.</title>
        <authorList>
            <person name="Shin S.-K."/>
            <person name="Yi H."/>
        </authorList>
    </citation>
    <scope>NUCLEOTIDE SEQUENCE [LARGE SCALE GENOMIC DNA]</scope>
    <source>
        <strain evidence="18 19">LPB0068</strain>
    </source>
</reference>
<dbReference type="RefSeq" id="WP_068659207.1">
    <property type="nucleotide sequence ID" value="NZ_CP017770.1"/>
</dbReference>
<comment type="cofactor">
    <cofactor evidence="1 15">
        <name>Mg(2+)</name>
        <dbReference type="ChEBI" id="CHEBI:18420"/>
    </cofactor>
</comment>
<evidence type="ECO:0000256" key="7">
    <source>
        <dbReference type="ARBA" id="ARBA00023004"/>
    </source>
</evidence>
<evidence type="ECO:0000256" key="3">
    <source>
        <dbReference type="ARBA" id="ARBA00022605"/>
    </source>
</evidence>
<dbReference type="Proteomes" id="UP000077134">
    <property type="component" value="Unassembled WGS sequence"/>
</dbReference>
<evidence type="ECO:0000256" key="12">
    <source>
        <dbReference type="ARBA" id="ARBA00029436"/>
    </source>
</evidence>
<feature type="domain" description="Dihydroxy-acid/6-phosphogluconate dehydratase N-terminal" evidence="16">
    <location>
        <begin position="36"/>
        <end position="355"/>
    </location>
</feature>
<keyword evidence="5 15" id="KW-0479">Metal-binding</keyword>
<dbReference type="Pfam" id="PF00920">
    <property type="entry name" value="ILVD_EDD_N"/>
    <property type="match status" value="1"/>
</dbReference>